<keyword evidence="1 7" id="KW-0575">Peroxidase</keyword>
<sequence length="151" mass="16856">MKDLIKVGEMAPDFKLKDQSGAEISLSSFSGKKVLLSWHPLAWTAVCMDQMRSLERNFKSFEEKNTVVLGFSIDSQPSKSVWARVLCLDGVRILADFHPLGEVTKNYGLFSEERGSSDRANVLIGADGIVIWVKKYDIHALPDVEEVLAQL</sequence>
<keyword evidence="4" id="KW-0676">Redox-active center</keyword>
<dbReference type="InterPro" id="IPR050455">
    <property type="entry name" value="Tpx_Peroxidase_subfamily"/>
</dbReference>
<keyword evidence="3" id="KW-0560">Oxidoreductase</keyword>
<dbReference type="PANTHER" id="PTHR43110:SF1">
    <property type="entry name" value="THIOL PEROXIDASE"/>
    <property type="match status" value="1"/>
</dbReference>
<gene>
    <name evidence="7" type="ORF">AKG39_03215</name>
</gene>
<evidence type="ECO:0000256" key="2">
    <source>
        <dbReference type="ARBA" id="ARBA00022862"/>
    </source>
</evidence>
<dbReference type="EMBL" id="LGYO01000007">
    <property type="protein sequence ID" value="KNZ43169.1"/>
    <property type="molecule type" value="Genomic_DNA"/>
</dbReference>
<dbReference type="PIRSF" id="PIRSF000239">
    <property type="entry name" value="AHPC"/>
    <property type="match status" value="1"/>
</dbReference>
<dbReference type="STRING" id="52689.AKG39_03215"/>
<dbReference type="InterPro" id="IPR024706">
    <property type="entry name" value="Peroxiredoxin_AhpC-typ"/>
</dbReference>
<organism evidence="7 8">
    <name type="scientific">Acetobacterium bakii</name>
    <dbReference type="NCBI Taxonomy" id="52689"/>
    <lineage>
        <taxon>Bacteria</taxon>
        <taxon>Bacillati</taxon>
        <taxon>Bacillota</taxon>
        <taxon>Clostridia</taxon>
        <taxon>Eubacteriales</taxon>
        <taxon>Eubacteriaceae</taxon>
        <taxon>Acetobacterium</taxon>
    </lineage>
</organism>
<proteinExistence type="predicted"/>
<evidence type="ECO:0000256" key="3">
    <source>
        <dbReference type="ARBA" id="ARBA00023002"/>
    </source>
</evidence>
<comment type="caution">
    <text evidence="7">The sequence shown here is derived from an EMBL/GenBank/DDBJ whole genome shotgun (WGS) entry which is preliminary data.</text>
</comment>
<dbReference type="Pfam" id="PF00578">
    <property type="entry name" value="AhpC-TSA"/>
    <property type="match status" value="1"/>
</dbReference>
<dbReference type="Gene3D" id="3.40.30.10">
    <property type="entry name" value="Glutaredoxin"/>
    <property type="match status" value="1"/>
</dbReference>
<dbReference type="InterPro" id="IPR000866">
    <property type="entry name" value="AhpC/TSA"/>
</dbReference>
<dbReference type="Proteomes" id="UP000036873">
    <property type="component" value="Unassembled WGS sequence"/>
</dbReference>
<evidence type="ECO:0000256" key="5">
    <source>
        <dbReference type="PIRSR" id="PIRSR000239-1"/>
    </source>
</evidence>
<dbReference type="PANTHER" id="PTHR43110">
    <property type="entry name" value="THIOL PEROXIDASE"/>
    <property type="match status" value="1"/>
</dbReference>
<evidence type="ECO:0000313" key="7">
    <source>
        <dbReference type="EMBL" id="KNZ43169.1"/>
    </source>
</evidence>
<evidence type="ECO:0000256" key="1">
    <source>
        <dbReference type="ARBA" id="ARBA00022559"/>
    </source>
</evidence>
<dbReference type="RefSeq" id="WP_050738913.1">
    <property type="nucleotide sequence ID" value="NZ_LGYO01000007.1"/>
</dbReference>
<evidence type="ECO:0000259" key="6">
    <source>
        <dbReference type="PROSITE" id="PS51352"/>
    </source>
</evidence>
<protein>
    <submittedName>
        <fullName evidence="7">Thioredoxin peroxidase</fullName>
    </submittedName>
</protein>
<keyword evidence="8" id="KW-1185">Reference proteome</keyword>
<evidence type="ECO:0000313" key="8">
    <source>
        <dbReference type="Proteomes" id="UP000036873"/>
    </source>
</evidence>
<reference evidence="8" key="1">
    <citation type="submission" date="2015-07" db="EMBL/GenBank/DDBJ databases">
        <title>Draft genome sequence of Acetobacterium bakii DSM 8293, a potential psychrophilic chemical producer through syngas fermentation.</title>
        <authorList>
            <person name="Song Y."/>
            <person name="Hwang S."/>
            <person name="Cho B.-K."/>
        </authorList>
    </citation>
    <scope>NUCLEOTIDE SEQUENCE [LARGE SCALE GENOMIC DNA]</scope>
    <source>
        <strain evidence="8">DSM 8239</strain>
    </source>
</reference>
<name>A0A0L6U3R7_9FIRM</name>
<dbReference type="AlphaFoldDB" id="A0A0L6U3R7"/>
<accession>A0A0L6U3R7</accession>
<feature type="active site" description="Cysteine sulfenic acid (-SOH) intermediate; for peroxidase activity" evidence="5">
    <location>
        <position position="47"/>
    </location>
</feature>
<dbReference type="OrthoDB" id="9812811at2"/>
<dbReference type="InterPro" id="IPR013766">
    <property type="entry name" value="Thioredoxin_domain"/>
</dbReference>
<feature type="domain" description="Thioredoxin" evidence="6">
    <location>
        <begin position="5"/>
        <end position="151"/>
    </location>
</feature>
<dbReference type="PROSITE" id="PS51352">
    <property type="entry name" value="THIOREDOXIN_2"/>
    <property type="match status" value="1"/>
</dbReference>
<evidence type="ECO:0000256" key="4">
    <source>
        <dbReference type="ARBA" id="ARBA00023284"/>
    </source>
</evidence>
<keyword evidence="2" id="KW-0049">Antioxidant</keyword>
<dbReference type="GO" id="GO:0004601">
    <property type="term" value="F:peroxidase activity"/>
    <property type="evidence" value="ECO:0007669"/>
    <property type="project" value="UniProtKB-KW"/>
</dbReference>
<dbReference type="SUPFAM" id="SSF52833">
    <property type="entry name" value="Thioredoxin-like"/>
    <property type="match status" value="1"/>
</dbReference>
<dbReference type="InterPro" id="IPR036249">
    <property type="entry name" value="Thioredoxin-like_sf"/>
</dbReference>